<evidence type="ECO:0000256" key="2">
    <source>
        <dbReference type="ARBA" id="ARBA00022803"/>
    </source>
</evidence>
<dbReference type="Pfam" id="PF14559">
    <property type="entry name" value="TPR_19"/>
    <property type="match status" value="1"/>
</dbReference>
<dbReference type="GO" id="GO:0006620">
    <property type="term" value="P:post-translational protein targeting to endoplasmic reticulum membrane"/>
    <property type="evidence" value="ECO:0007669"/>
    <property type="project" value="TreeGrafter"/>
</dbReference>
<dbReference type="InterPro" id="IPR011990">
    <property type="entry name" value="TPR-like_helical_dom_sf"/>
</dbReference>
<reference evidence="5 6" key="1">
    <citation type="submission" date="2020-08" db="EMBL/GenBank/DDBJ databases">
        <title>Genomic Encyclopedia of Type Strains, Phase IV (KMG-IV): sequencing the most valuable type-strain genomes for metagenomic binning, comparative biology and taxonomic classification.</title>
        <authorList>
            <person name="Goeker M."/>
        </authorList>
    </citation>
    <scope>NUCLEOTIDE SEQUENCE [LARGE SCALE GENOMIC DNA]</scope>
    <source>
        <strain evidence="5 6">DSM 26723</strain>
    </source>
</reference>
<gene>
    <name evidence="5" type="ORF">HNQ60_004766</name>
</gene>
<feature type="signal peptide" evidence="4">
    <location>
        <begin position="1"/>
        <end position="27"/>
    </location>
</feature>
<protein>
    <submittedName>
        <fullName evidence="5">Tetratricopeptide (TPR) repeat protein</fullName>
    </submittedName>
</protein>
<keyword evidence="2 3" id="KW-0802">TPR repeat</keyword>
<dbReference type="PROSITE" id="PS50005">
    <property type="entry name" value="TPR"/>
    <property type="match status" value="1"/>
</dbReference>
<dbReference type="SUPFAM" id="SSF48452">
    <property type="entry name" value="TPR-like"/>
    <property type="match status" value="1"/>
</dbReference>
<comment type="caution">
    <text evidence="5">The sequence shown here is derived from an EMBL/GenBank/DDBJ whole genome shotgun (WGS) entry which is preliminary data.</text>
</comment>
<evidence type="ECO:0000256" key="3">
    <source>
        <dbReference type="PROSITE-ProRule" id="PRU00339"/>
    </source>
</evidence>
<evidence type="ECO:0000256" key="1">
    <source>
        <dbReference type="ARBA" id="ARBA00022737"/>
    </source>
</evidence>
<keyword evidence="6" id="KW-1185">Reference proteome</keyword>
<dbReference type="GO" id="GO:0060090">
    <property type="term" value="F:molecular adaptor activity"/>
    <property type="evidence" value="ECO:0007669"/>
    <property type="project" value="TreeGrafter"/>
</dbReference>
<dbReference type="PANTHER" id="PTHR45831">
    <property type="entry name" value="LD24721P"/>
    <property type="match status" value="1"/>
</dbReference>
<dbReference type="Gene3D" id="1.25.40.10">
    <property type="entry name" value="Tetratricopeptide repeat domain"/>
    <property type="match status" value="1"/>
</dbReference>
<keyword evidence="1" id="KW-0677">Repeat</keyword>
<dbReference type="InterPro" id="IPR019734">
    <property type="entry name" value="TPR_rpt"/>
</dbReference>
<dbReference type="SMART" id="SM00028">
    <property type="entry name" value="TPR"/>
    <property type="match status" value="2"/>
</dbReference>
<dbReference type="Proteomes" id="UP000588068">
    <property type="component" value="Unassembled WGS sequence"/>
</dbReference>
<evidence type="ECO:0000313" key="6">
    <source>
        <dbReference type="Proteomes" id="UP000588068"/>
    </source>
</evidence>
<name>A0A841HVP2_9GAMM</name>
<sequence>MRIRRLRWGWMAAAMACGIAPWTLVFAETASPGAATVLGANPQLSEGAQAMLSGDWQRGIELTVLGLSAAVSPADRAAALANLCAAHAALKQYDKALVFCDQSLAIDEDNWEAWQNRAACHLGLNKIEESLRDLQRGLALNPDSDALQKTLTIARDREKLQQERLRHLVES</sequence>
<dbReference type="AlphaFoldDB" id="A0A841HVP2"/>
<proteinExistence type="predicted"/>
<feature type="chain" id="PRO_5032761972" evidence="4">
    <location>
        <begin position="28"/>
        <end position="171"/>
    </location>
</feature>
<dbReference type="GO" id="GO:0072380">
    <property type="term" value="C:TRC complex"/>
    <property type="evidence" value="ECO:0007669"/>
    <property type="project" value="TreeGrafter"/>
</dbReference>
<dbReference type="GO" id="GO:0016020">
    <property type="term" value="C:membrane"/>
    <property type="evidence" value="ECO:0007669"/>
    <property type="project" value="TreeGrafter"/>
</dbReference>
<dbReference type="RefSeq" id="WP_184335262.1">
    <property type="nucleotide sequence ID" value="NZ_JACHHZ010000006.1"/>
</dbReference>
<dbReference type="PANTHER" id="PTHR45831:SF2">
    <property type="entry name" value="LD24721P"/>
    <property type="match status" value="1"/>
</dbReference>
<dbReference type="EMBL" id="JACHHZ010000006">
    <property type="protein sequence ID" value="MBB6095875.1"/>
    <property type="molecule type" value="Genomic_DNA"/>
</dbReference>
<dbReference type="InterPro" id="IPR047150">
    <property type="entry name" value="SGT"/>
</dbReference>
<organism evidence="5 6">
    <name type="scientific">Povalibacter uvarum</name>
    <dbReference type="NCBI Taxonomy" id="732238"/>
    <lineage>
        <taxon>Bacteria</taxon>
        <taxon>Pseudomonadati</taxon>
        <taxon>Pseudomonadota</taxon>
        <taxon>Gammaproteobacteria</taxon>
        <taxon>Steroidobacterales</taxon>
        <taxon>Steroidobacteraceae</taxon>
        <taxon>Povalibacter</taxon>
    </lineage>
</organism>
<evidence type="ECO:0000313" key="5">
    <source>
        <dbReference type="EMBL" id="MBB6095875.1"/>
    </source>
</evidence>
<evidence type="ECO:0000256" key="4">
    <source>
        <dbReference type="SAM" id="SignalP"/>
    </source>
</evidence>
<feature type="repeat" description="TPR" evidence="3">
    <location>
        <begin position="111"/>
        <end position="144"/>
    </location>
</feature>
<keyword evidence="4" id="KW-0732">Signal</keyword>
<accession>A0A841HVP2</accession>